<evidence type="ECO:0000313" key="3">
    <source>
        <dbReference type="Proteomes" id="UP000241769"/>
    </source>
</evidence>
<feature type="region of interest" description="Disordered" evidence="1">
    <location>
        <begin position="505"/>
        <end position="570"/>
    </location>
</feature>
<gene>
    <name evidence="2" type="ORF">PROFUN_17042</name>
</gene>
<name>A0A2P6MMG5_9EUKA</name>
<dbReference type="InParanoid" id="A0A2P6MMG5"/>
<accession>A0A2P6MMG5</accession>
<evidence type="ECO:0000313" key="2">
    <source>
        <dbReference type="EMBL" id="PRP72893.1"/>
    </source>
</evidence>
<dbReference type="EMBL" id="MDYQ01000764">
    <property type="protein sequence ID" value="PRP72893.1"/>
    <property type="molecule type" value="Genomic_DNA"/>
</dbReference>
<reference evidence="2 3" key="1">
    <citation type="journal article" date="2018" name="Genome Biol. Evol.">
        <title>Multiple Roots of Fruiting Body Formation in Amoebozoa.</title>
        <authorList>
            <person name="Hillmann F."/>
            <person name="Forbes G."/>
            <person name="Novohradska S."/>
            <person name="Ferling I."/>
            <person name="Riege K."/>
            <person name="Groth M."/>
            <person name="Westermann M."/>
            <person name="Marz M."/>
            <person name="Spaller T."/>
            <person name="Winckler T."/>
            <person name="Schaap P."/>
            <person name="Glockner G."/>
        </authorList>
    </citation>
    <scope>NUCLEOTIDE SEQUENCE [LARGE SCALE GENOMIC DNA]</scope>
    <source>
        <strain evidence="2 3">Jena</strain>
    </source>
</reference>
<feature type="non-terminal residue" evidence="2">
    <location>
        <position position="600"/>
    </location>
</feature>
<feature type="compositionally biased region" description="Acidic residues" evidence="1">
    <location>
        <begin position="40"/>
        <end position="49"/>
    </location>
</feature>
<feature type="compositionally biased region" description="Basic and acidic residues" evidence="1">
    <location>
        <begin position="77"/>
        <end position="91"/>
    </location>
</feature>
<feature type="region of interest" description="Disordered" evidence="1">
    <location>
        <begin position="241"/>
        <end position="260"/>
    </location>
</feature>
<protein>
    <submittedName>
        <fullName evidence="2">Uncharacterized protein</fullName>
    </submittedName>
</protein>
<feature type="compositionally biased region" description="Polar residues" evidence="1">
    <location>
        <begin position="165"/>
        <end position="176"/>
    </location>
</feature>
<feature type="compositionally biased region" description="Basic and acidic residues" evidence="1">
    <location>
        <begin position="129"/>
        <end position="142"/>
    </location>
</feature>
<comment type="caution">
    <text evidence="2">The sequence shown here is derived from an EMBL/GenBank/DDBJ whole genome shotgun (WGS) entry which is preliminary data.</text>
</comment>
<organism evidence="2 3">
    <name type="scientific">Planoprotostelium fungivorum</name>
    <dbReference type="NCBI Taxonomy" id="1890364"/>
    <lineage>
        <taxon>Eukaryota</taxon>
        <taxon>Amoebozoa</taxon>
        <taxon>Evosea</taxon>
        <taxon>Variosea</taxon>
        <taxon>Cavosteliida</taxon>
        <taxon>Cavosteliaceae</taxon>
        <taxon>Planoprotostelium</taxon>
    </lineage>
</organism>
<proteinExistence type="predicted"/>
<dbReference type="AlphaFoldDB" id="A0A2P6MMG5"/>
<evidence type="ECO:0000256" key="1">
    <source>
        <dbReference type="SAM" id="MobiDB-lite"/>
    </source>
</evidence>
<feature type="compositionally biased region" description="Low complexity" evidence="1">
    <location>
        <begin position="527"/>
        <end position="549"/>
    </location>
</feature>
<feature type="compositionally biased region" description="Basic and acidic residues" evidence="1">
    <location>
        <begin position="241"/>
        <end position="254"/>
    </location>
</feature>
<keyword evidence="3" id="KW-1185">Reference proteome</keyword>
<feature type="non-terminal residue" evidence="2">
    <location>
        <position position="1"/>
    </location>
</feature>
<sequence>QMLQVVEQMEGRGMKAPPFRQSKEVSTTSTRKPVERVMVESDDDSDSHEEDDRHYDPKRRRNLTTDDVAAIVSQKVKTLEQSDDRPRRERSSTAIDTPLGSMLRPSVNTPLSREVDPDESLEDTLNFNEAEKSEEFGSEERAPSQMLRLEGQIEGRGIRPPPPSTQSKEVSTTSTRKPVERVMFESNDASESNEEDDEHYDPKRRRNLTTDDVAAIVSQVMDRQMSKMNGHISTLMQKVKTLERSDDRPRRERSSTAINTPLGSMLRASANTPLSREVDPDESLEDTMNFNEAEKSEEFGSEERAPRFIIEHRASYEDVQLCKEVLKKEQQKTLSLSPNYTNDDLKEYLKGIDRRRYFQKYRDNDYKYSIWAIGEELRTSSKSLYVRHEGCTSVSSWDEFLSKMYRTFYSEVKEVRDKMTFDGMVQREKQPLEIYAYALKTMAIAADVEDKELCEKLWKTMLPKLKKKFPPGTKDLVRNANWLALIAACRGVDVMMTDLEQNISGHGGKIKRRMDENETFQSKKTKVVTSSKPSTRSRSNTPNRSSAPSGHNSKGVIDRMPDGLPHGHTTLHSVIVNGKMKPAPIVIEHRKKENLCFTCG</sequence>
<feature type="region of interest" description="Disordered" evidence="1">
    <location>
        <begin position="1"/>
        <end position="207"/>
    </location>
</feature>
<dbReference type="Proteomes" id="UP000241769">
    <property type="component" value="Unassembled WGS sequence"/>
</dbReference>